<evidence type="ECO:0000313" key="5">
    <source>
        <dbReference type="Proteomes" id="UP000184501"/>
    </source>
</evidence>
<evidence type="ECO:0000256" key="2">
    <source>
        <dbReference type="SAM" id="Phobius"/>
    </source>
</evidence>
<dbReference type="GO" id="GO:0016747">
    <property type="term" value="F:acyltransferase activity, transferring groups other than amino-acyl groups"/>
    <property type="evidence" value="ECO:0007669"/>
    <property type="project" value="InterPro"/>
</dbReference>
<feature type="transmembrane region" description="Helical" evidence="2">
    <location>
        <begin position="320"/>
        <end position="345"/>
    </location>
</feature>
<feature type="transmembrane region" description="Helical" evidence="2">
    <location>
        <begin position="73"/>
        <end position="93"/>
    </location>
</feature>
<keyword evidence="4" id="KW-0808">Transferase</keyword>
<dbReference type="InterPro" id="IPR002656">
    <property type="entry name" value="Acyl_transf_3_dom"/>
</dbReference>
<accession>A0A1M5JCD4</accession>
<gene>
    <name evidence="4" type="ORF">SAMN05444320_108222</name>
</gene>
<dbReference type="STRING" id="2017.SAMN05444320_108222"/>
<dbReference type="AlphaFoldDB" id="A0A1M5JCD4"/>
<feature type="transmembrane region" description="Helical" evidence="2">
    <location>
        <begin position="425"/>
        <end position="443"/>
    </location>
</feature>
<feature type="transmembrane region" description="Helical" evidence="2">
    <location>
        <begin position="152"/>
        <end position="170"/>
    </location>
</feature>
<feature type="region of interest" description="Disordered" evidence="1">
    <location>
        <begin position="1"/>
        <end position="22"/>
    </location>
</feature>
<sequence>MQTLPREALAANPPTRTTAPVGTARDPLVDVLRTGALALVVIQHWLLPVLAFDGTELIAGNALSSPGWWAVTWVTQVMPLVFFAGGAANAISYRRHRARGGQASEWLARRVRRLALPVLPLAAVWVPLPHLLLTLGAPEQPVRLAAGIVPQLLWFLVAYLGAVALTPLAVRWHDQSGLSVLAVLAGGALLVDGVQFGLFGDLPPELAFVNVLLVWGAVHQVGIAYGSRRTPLTPTAWQGLLLCVTGYGLLALMVAFGPYPTSMIGLPGAATSNMAPPTACLLALTAGQLGLVALVRPLLLRLTARRPVAAALRWAAPRMMTVYLWHMTALTAVAGVLVLGIGVATPAPGSPGWLAGLLPWVALLALTLRPLLALFTRFERERPFRPEHRVWPVAAGTALVAAGLLGLTAGGFAPATAPGLTAELVEGPLVWVAAVVGGVALVGRRGGGRA</sequence>
<dbReference type="EMBL" id="FQVN01000008">
    <property type="protein sequence ID" value="SHG38181.1"/>
    <property type="molecule type" value="Genomic_DNA"/>
</dbReference>
<organism evidence="4 5">
    <name type="scientific">Streptoalloteichus hindustanus</name>
    <dbReference type="NCBI Taxonomy" id="2017"/>
    <lineage>
        <taxon>Bacteria</taxon>
        <taxon>Bacillati</taxon>
        <taxon>Actinomycetota</taxon>
        <taxon>Actinomycetes</taxon>
        <taxon>Pseudonocardiales</taxon>
        <taxon>Pseudonocardiaceae</taxon>
        <taxon>Streptoalloteichus</taxon>
    </lineage>
</organism>
<dbReference type="Pfam" id="PF01757">
    <property type="entry name" value="Acyl_transf_3"/>
    <property type="match status" value="1"/>
</dbReference>
<dbReference type="RefSeq" id="WP_234995887.1">
    <property type="nucleotide sequence ID" value="NZ_FQVN01000008.1"/>
</dbReference>
<feature type="transmembrane region" description="Helical" evidence="2">
    <location>
        <begin position="239"/>
        <end position="259"/>
    </location>
</feature>
<protein>
    <submittedName>
        <fullName evidence="4">Acyltransferase family protein</fullName>
    </submittedName>
</protein>
<proteinExistence type="predicted"/>
<feature type="transmembrane region" description="Helical" evidence="2">
    <location>
        <begin position="357"/>
        <end position="378"/>
    </location>
</feature>
<feature type="transmembrane region" description="Helical" evidence="2">
    <location>
        <begin position="177"/>
        <end position="200"/>
    </location>
</feature>
<keyword evidence="4" id="KW-0012">Acyltransferase</keyword>
<evidence type="ECO:0000313" key="4">
    <source>
        <dbReference type="EMBL" id="SHG38181.1"/>
    </source>
</evidence>
<name>A0A1M5JCD4_STRHI</name>
<feature type="transmembrane region" description="Helical" evidence="2">
    <location>
        <begin position="279"/>
        <end position="299"/>
    </location>
</feature>
<feature type="transmembrane region" description="Helical" evidence="2">
    <location>
        <begin position="114"/>
        <end position="132"/>
    </location>
</feature>
<keyword evidence="2" id="KW-0812">Transmembrane</keyword>
<dbReference type="Proteomes" id="UP000184501">
    <property type="component" value="Unassembled WGS sequence"/>
</dbReference>
<keyword evidence="5" id="KW-1185">Reference proteome</keyword>
<keyword evidence="2" id="KW-1133">Transmembrane helix</keyword>
<feature type="transmembrane region" description="Helical" evidence="2">
    <location>
        <begin position="390"/>
        <end position="413"/>
    </location>
</feature>
<keyword evidence="2" id="KW-0472">Membrane</keyword>
<feature type="domain" description="Acyltransferase 3" evidence="3">
    <location>
        <begin position="29"/>
        <end position="367"/>
    </location>
</feature>
<reference evidence="4 5" key="1">
    <citation type="submission" date="2016-11" db="EMBL/GenBank/DDBJ databases">
        <authorList>
            <person name="Jaros S."/>
            <person name="Januszkiewicz K."/>
            <person name="Wedrychowicz H."/>
        </authorList>
    </citation>
    <scope>NUCLEOTIDE SEQUENCE [LARGE SCALE GENOMIC DNA]</scope>
    <source>
        <strain evidence="4 5">DSM 44523</strain>
    </source>
</reference>
<feature type="transmembrane region" description="Helical" evidence="2">
    <location>
        <begin position="206"/>
        <end position="227"/>
    </location>
</feature>
<evidence type="ECO:0000256" key="1">
    <source>
        <dbReference type="SAM" id="MobiDB-lite"/>
    </source>
</evidence>
<evidence type="ECO:0000259" key="3">
    <source>
        <dbReference type="Pfam" id="PF01757"/>
    </source>
</evidence>